<evidence type="ECO:0000256" key="5">
    <source>
        <dbReference type="SAM" id="Phobius"/>
    </source>
</evidence>
<comment type="caution">
    <text evidence="7">The sequence shown here is derived from an EMBL/GenBank/DDBJ whole genome shotgun (WGS) entry which is preliminary data.</text>
</comment>
<name>A0ABS2QB26_9BACL</name>
<keyword evidence="3 5" id="KW-1133">Transmembrane helix</keyword>
<evidence type="ECO:0000256" key="1">
    <source>
        <dbReference type="ARBA" id="ARBA00004141"/>
    </source>
</evidence>
<dbReference type="Pfam" id="PF04932">
    <property type="entry name" value="Wzy_C"/>
    <property type="match status" value="1"/>
</dbReference>
<dbReference type="RefSeq" id="WP_205007334.1">
    <property type="nucleotide sequence ID" value="NZ_CBCRXA010000023.1"/>
</dbReference>
<dbReference type="InterPro" id="IPR051533">
    <property type="entry name" value="WaaL-like"/>
</dbReference>
<dbReference type="EMBL" id="JAFBEV010000023">
    <property type="protein sequence ID" value="MBM7658781.1"/>
    <property type="molecule type" value="Genomic_DNA"/>
</dbReference>
<feature type="transmembrane region" description="Helical" evidence="5">
    <location>
        <begin position="430"/>
        <end position="450"/>
    </location>
</feature>
<organism evidence="7 8">
    <name type="scientific">Sporolactobacillus spathodeae</name>
    <dbReference type="NCBI Taxonomy" id="1465502"/>
    <lineage>
        <taxon>Bacteria</taxon>
        <taxon>Bacillati</taxon>
        <taxon>Bacillota</taxon>
        <taxon>Bacilli</taxon>
        <taxon>Bacillales</taxon>
        <taxon>Sporolactobacillaceae</taxon>
        <taxon>Sporolactobacillus</taxon>
    </lineage>
</organism>
<reference evidence="7 8" key="1">
    <citation type="submission" date="2021-01" db="EMBL/GenBank/DDBJ databases">
        <title>Genomic Encyclopedia of Type Strains, Phase IV (KMG-IV): sequencing the most valuable type-strain genomes for metagenomic binning, comparative biology and taxonomic classification.</title>
        <authorList>
            <person name="Goeker M."/>
        </authorList>
    </citation>
    <scope>NUCLEOTIDE SEQUENCE [LARGE SCALE GENOMIC DNA]</scope>
    <source>
        <strain evidence="7 8">DSM 100968</strain>
    </source>
</reference>
<feature type="transmembrane region" description="Helical" evidence="5">
    <location>
        <begin position="230"/>
        <end position="246"/>
    </location>
</feature>
<evidence type="ECO:0000256" key="4">
    <source>
        <dbReference type="ARBA" id="ARBA00023136"/>
    </source>
</evidence>
<evidence type="ECO:0000256" key="2">
    <source>
        <dbReference type="ARBA" id="ARBA00022692"/>
    </source>
</evidence>
<sequence>MDVDNKTIFWLIRLISIVLACLVGILMLDNVWLKLMLLLVWTWLVLAALLLLKNRATSGQIMSGLLFVFIASTFLNQEFLSIRVGMVTLFVYRLMLAACLLYFLGCLIRKQWVARAWRESPVKAYLLFFVLWGVYGAASLIWAASFSEGLKYLLLLGTGLLFVLLAALTLNQWADLQWFHTIWLVMTALLMGIGLVNYFGQIQLPTSSLYGGPAYKLGYPTAVFTNQNDFATLLSISFFFFLAFACEKRALVWKASGSIGALLSFFLIVLTESRASELGVVAGSAFYLFLMVPTRWRRRVLAAAGVLLVAGVILFSGSIFSKMTPYMTVETDYSINDVPASNIVRIHLLESTLHYLADSFGVGTGAGNLSFALSTRPVFNTNHIFEAHNWLAEIAGTFGIFIGVGYLIIYLALFYSLYRYACSLPKQTKGMLLKGALCGQIAFLFSSISPSSVSNLYFHWIFLGFLVTLLAVLRKEAASSYCSGGM</sequence>
<evidence type="ECO:0000313" key="7">
    <source>
        <dbReference type="EMBL" id="MBM7658781.1"/>
    </source>
</evidence>
<keyword evidence="4 5" id="KW-0472">Membrane</keyword>
<dbReference type="Proteomes" id="UP000823201">
    <property type="component" value="Unassembled WGS sequence"/>
</dbReference>
<feature type="transmembrane region" description="Helical" evidence="5">
    <location>
        <begin position="456"/>
        <end position="473"/>
    </location>
</feature>
<keyword evidence="2 5" id="KW-0812">Transmembrane</keyword>
<evidence type="ECO:0000256" key="3">
    <source>
        <dbReference type="ARBA" id="ARBA00022989"/>
    </source>
</evidence>
<keyword evidence="8" id="KW-1185">Reference proteome</keyword>
<feature type="transmembrane region" description="Helical" evidence="5">
    <location>
        <begin position="275"/>
        <end position="293"/>
    </location>
</feature>
<feature type="transmembrane region" description="Helical" evidence="5">
    <location>
        <begin position="394"/>
        <end position="418"/>
    </location>
</feature>
<feature type="transmembrane region" description="Helical" evidence="5">
    <location>
        <begin position="152"/>
        <end position="170"/>
    </location>
</feature>
<feature type="transmembrane region" description="Helical" evidence="5">
    <location>
        <begin position="182"/>
        <end position="200"/>
    </location>
</feature>
<feature type="transmembrane region" description="Helical" evidence="5">
    <location>
        <begin position="251"/>
        <end position="269"/>
    </location>
</feature>
<feature type="transmembrane region" description="Helical" evidence="5">
    <location>
        <begin position="7"/>
        <end position="26"/>
    </location>
</feature>
<accession>A0ABS2QB26</accession>
<feature type="transmembrane region" description="Helical" evidence="5">
    <location>
        <begin position="59"/>
        <end position="76"/>
    </location>
</feature>
<comment type="subcellular location">
    <subcellularLocation>
        <location evidence="1">Membrane</location>
        <topology evidence="1">Multi-pass membrane protein</topology>
    </subcellularLocation>
</comment>
<feature type="transmembrane region" description="Helical" evidence="5">
    <location>
        <begin position="32"/>
        <end position="52"/>
    </location>
</feature>
<feature type="transmembrane region" description="Helical" evidence="5">
    <location>
        <begin position="82"/>
        <end position="104"/>
    </location>
</feature>
<feature type="domain" description="O-antigen ligase-related" evidence="6">
    <location>
        <begin position="260"/>
        <end position="405"/>
    </location>
</feature>
<proteinExistence type="predicted"/>
<evidence type="ECO:0000259" key="6">
    <source>
        <dbReference type="Pfam" id="PF04932"/>
    </source>
</evidence>
<evidence type="ECO:0000313" key="8">
    <source>
        <dbReference type="Proteomes" id="UP000823201"/>
    </source>
</evidence>
<dbReference type="PANTHER" id="PTHR37422:SF23">
    <property type="entry name" value="TEICHURONIC ACID BIOSYNTHESIS PROTEIN TUAE"/>
    <property type="match status" value="1"/>
</dbReference>
<feature type="transmembrane region" description="Helical" evidence="5">
    <location>
        <begin position="300"/>
        <end position="320"/>
    </location>
</feature>
<dbReference type="PANTHER" id="PTHR37422">
    <property type="entry name" value="TEICHURONIC ACID BIOSYNTHESIS PROTEIN TUAE"/>
    <property type="match status" value="1"/>
</dbReference>
<protein>
    <submittedName>
        <fullName evidence="7">Teichuronic acid biosynthesis protein TuaE</fullName>
    </submittedName>
</protein>
<dbReference type="InterPro" id="IPR007016">
    <property type="entry name" value="O-antigen_ligase-rel_domated"/>
</dbReference>
<feature type="transmembrane region" description="Helical" evidence="5">
    <location>
        <begin position="125"/>
        <end position="146"/>
    </location>
</feature>
<gene>
    <name evidence="7" type="ORF">JOC27_002243</name>
</gene>